<dbReference type="STRING" id="999627.SAMN05216236_11217"/>
<evidence type="ECO:0000259" key="1">
    <source>
        <dbReference type="Pfam" id="PF03417"/>
    </source>
</evidence>
<feature type="domain" description="Peptidase C45 hydrolase" evidence="1">
    <location>
        <begin position="156"/>
        <end position="333"/>
    </location>
</feature>
<dbReference type="Pfam" id="PF03417">
    <property type="entry name" value="AAT"/>
    <property type="match status" value="1"/>
</dbReference>
<dbReference type="PANTHER" id="PTHR34180">
    <property type="entry name" value="PEPTIDASE C45"/>
    <property type="match status" value="1"/>
</dbReference>
<proteinExistence type="predicted"/>
<keyword evidence="3" id="KW-1185">Reference proteome</keyword>
<dbReference type="Gene3D" id="1.10.10.2120">
    <property type="match status" value="1"/>
</dbReference>
<organism evidence="2 3">
    <name type="scientific">Sedimentitalea nanhaiensis</name>
    <dbReference type="NCBI Taxonomy" id="999627"/>
    <lineage>
        <taxon>Bacteria</taxon>
        <taxon>Pseudomonadati</taxon>
        <taxon>Pseudomonadota</taxon>
        <taxon>Alphaproteobacteria</taxon>
        <taxon>Rhodobacterales</taxon>
        <taxon>Paracoccaceae</taxon>
        <taxon>Sedimentitalea</taxon>
    </lineage>
</organism>
<dbReference type="NCBIfam" id="NF040521">
    <property type="entry name" value="C45_proenzyme"/>
    <property type="match status" value="1"/>
</dbReference>
<keyword evidence="2" id="KW-0808">Transferase</keyword>
<dbReference type="Proteomes" id="UP000182466">
    <property type="component" value="Unassembled WGS sequence"/>
</dbReference>
<accession>A0A1I7BTV8</accession>
<name>A0A1I7BTV8_9RHOB</name>
<dbReference type="OrthoDB" id="8109453at2"/>
<dbReference type="RefSeq" id="WP_051372564.1">
    <property type="nucleotide sequence ID" value="NZ_FPAW01000012.1"/>
</dbReference>
<gene>
    <name evidence="2" type="ORF">SAMN05216236_11217</name>
</gene>
<dbReference type="InterPro" id="IPR047801">
    <property type="entry name" value="Peptidase_C45"/>
</dbReference>
<evidence type="ECO:0000313" key="2">
    <source>
        <dbReference type="EMBL" id="SFT90521.1"/>
    </source>
</evidence>
<dbReference type="InterPro" id="IPR047794">
    <property type="entry name" value="C45_proenzyme-like"/>
</dbReference>
<dbReference type="GO" id="GO:0016740">
    <property type="term" value="F:transferase activity"/>
    <property type="evidence" value="ECO:0007669"/>
    <property type="project" value="UniProtKB-KW"/>
</dbReference>
<sequence length="364" mass="38920">MQIVDCYGTPSERGQMHGETLRTAIAEALAAWEAATMRALGDRAPASFDAYCTGFLENTTLMEHAARATPDLHAEVLGIAGGAGQPPARIAAYNLMDEQWWYNALPTAPPPGCSLVAAPMAGGYLLAQNMDLPAHMEGAQVALRLAGPDTPQQIVLSAAGLIGLTGINETGLAVGVNTLLVLNHASDGLPVAFVTRHTLAARSRKEARERLFDTQHASGQHFALVSKDGITSLEGAASGTADLPVSDDLLLHTNHPLANTGIDKRAEARLTQAGFNRSSVTRLEWLEQNRARIVDARSVQAIFDDDTAPICMRAHTNGGSSTFATVLYELTERPTVRMRKGMAGSGAWHQIPFEFFRKSRNATS</sequence>
<dbReference type="Gene3D" id="3.60.60.10">
    <property type="entry name" value="Penicillin V Acylase, Chain A"/>
    <property type="match status" value="1"/>
</dbReference>
<reference evidence="2 3" key="1">
    <citation type="submission" date="2016-10" db="EMBL/GenBank/DDBJ databases">
        <authorList>
            <person name="de Groot N.N."/>
        </authorList>
    </citation>
    <scope>NUCLEOTIDE SEQUENCE [LARGE SCALE GENOMIC DNA]</scope>
    <source>
        <strain evidence="2 3">CGMCC 1.10959</strain>
    </source>
</reference>
<protein>
    <submittedName>
        <fullName evidence="2">Acyl-coenzyme A:6-aminopenicillanic acid acyl-transferase</fullName>
    </submittedName>
</protein>
<dbReference type="EMBL" id="FPAW01000012">
    <property type="protein sequence ID" value="SFT90521.1"/>
    <property type="molecule type" value="Genomic_DNA"/>
</dbReference>
<dbReference type="eggNOG" id="COG4927">
    <property type="taxonomic scope" value="Bacteria"/>
</dbReference>
<dbReference type="PANTHER" id="PTHR34180:SF1">
    <property type="entry name" value="BETA-ALANYL-DOPAMINE_CARCININE HYDROLASE"/>
    <property type="match status" value="1"/>
</dbReference>
<dbReference type="InterPro" id="IPR005079">
    <property type="entry name" value="Peptidase_C45_hydrolase"/>
</dbReference>
<dbReference type="AlphaFoldDB" id="A0A1I7BTV8"/>
<evidence type="ECO:0000313" key="3">
    <source>
        <dbReference type="Proteomes" id="UP000182466"/>
    </source>
</evidence>